<feature type="region of interest" description="Disordered" evidence="1">
    <location>
        <begin position="37"/>
        <end position="67"/>
    </location>
</feature>
<dbReference type="InterPro" id="IPR015168">
    <property type="entry name" value="SsuA/THI5"/>
</dbReference>
<protein>
    <submittedName>
        <fullName evidence="4">ABC transporter substrate-binding protein</fullName>
    </submittedName>
</protein>
<dbReference type="Pfam" id="PF09084">
    <property type="entry name" value="NMT1"/>
    <property type="match status" value="1"/>
</dbReference>
<reference evidence="4" key="2">
    <citation type="submission" date="2021-04" db="EMBL/GenBank/DDBJ databases">
        <authorList>
            <person name="Gilroy R."/>
        </authorList>
    </citation>
    <scope>NUCLEOTIDE SEQUENCE</scope>
    <source>
        <strain evidence="4">ChiBcec1-1093</strain>
    </source>
</reference>
<dbReference type="GO" id="GO:0009228">
    <property type="term" value="P:thiamine biosynthetic process"/>
    <property type="evidence" value="ECO:0007669"/>
    <property type="project" value="InterPro"/>
</dbReference>
<dbReference type="PROSITE" id="PS51257">
    <property type="entry name" value="PROKAR_LIPOPROTEIN"/>
    <property type="match status" value="1"/>
</dbReference>
<evidence type="ECO:0000256" key="1">
    <source>
        <dbReference type="SAM" id="MobiDB-lite"/>
    </source>
</evidence>
<dbReference type="PANTHER" id="PTHR31528:SF3">
    <property type="entry name" value="THIAMINE BIOSYNTHESIS PROTEIN HI_0357-RELATED"/>
    <property type="match status" value="1"/>
</dbReference>
<dbReference type="AlphaFoldDB" id="A0A9D2GGG0"/>
<organism evidence="4 5">
    <name type="scientific">Candidatus Lachnoclostridium stercorigallinarum</name>
    <dbReference type="NCBI Taxonomy" id="2838634"/>
    <lineage>
        <taxon>Bacteria</taxon>
        <taxon>Bacillati</taxon>
        <taxon>Bacillota</taxon>
        <taxon>Clostridia</taxon>
        <taxon>Lachnospirales</taxon>
        <taxon>Lachnospiraceae</taxon>
    </lineage>
</organism>
<dbReference type="EMBL" id="DXBC01000042">
    <property type="protein sequence ID" value="HIZ78675.1"/>
    <property type="molecule type" value="Genomic_DNA"/>
</dbReference>
<evidence type="ECO:0000259" key="3">
    <source>
        <dbReference type="Pfam" id="PF09084"/>
    </source>
</evidence>
<feature type="chain" id="PRO_5039535415" evidence="2">
    <location>
        <begin position="22"/>
        <end position="372"/>
    </location>
</feature>
<reference evidence="4" key="1">
    <citation type="journal article" date="2021" name="PeerJ">
        <title>Extensive microbial diversity within the chicken gut microbiome revealed by metagenomics and culture.</title>
        <authorList>
            <person name="Gilroy R."/>
            <person name="Ravi A."/>
            <person name="Getino M."/>
            <person name="Pursley I."/>
            <person name="Horton D.L."/>
            <person name="Alikhan N.F."/>
            <person name="Baker D."/>
            <person name="Gharbi K."/>
            <person name="Hall N."/>
            <person name="Watson M."/>
            <person name="Adriaenssens E.M."/>
            <person name="Foster-Nyarko E."/>
            <person name="Jarju S."/>
            <person name="Secka A."/>
            <person name="Antonio M."/>
            <person name="Oren A."/>
            <person name="Chaudhuri R.R."/>
            <person name="La Ragione R."/>
            <person name="Hildebrand F."/>
            <person name="Pallen M.J."/>
        </authorList>
    </citation>
    <scope>NUCLEOTIDE SEQUENCE</scope>
    <source>
        <strain evidence="4">ChiBcec1-1093</strain>
    </source>
</reference>
<evidence type="ECO:0000313" key="4">
    <source>
        <dbReference type="EMBL" id="HIZ78675.1"/>
    </source>
</evidence>
<evidence type="ECO:0000256" key="2">
    <source>
        <dbReference type="SAM" id="SignalP"/>
    </source>
</evidence>
<feature type="signal peptide" evidence="2">
    <location>
        <begin position="1"/>
        <end position="21"/>
    </location>
</feature>
<proteinExistence type="predicted"/>
<dbReference type="Gene3D" id="3.40.190.10">
    <property type="entry name" value="Periplasmic binding protein-like II"/>
    <property type="match status" value="2"/>
</dbReference>
<feature type="domain" description="SsuA/THI5-like" evidence="3">
    <location>
        <begin position="82"/>
        <end position="295"/>
    </location>
</feature>
<evidence type="ECO:0000313" key="5">
    <source>
        <dbReference type="Proteomes" id="UP000824101"/>
    </source>
</evidence>
<dbReference type="Proteomes" id="UP000824101">
    <property type="component" value="Unassembled WGS sequence"/>
</dbReference>
<accession>A0A9D2GGG0</accession>
<dbReference type="SUPFAM" id="SSF53850">
    <property type="entry name" value="Periplasmic binding protein-like II"/>
    <property type="match status" value="1"/>
</dbReference>
<dbReference type="PANTHER" id="PTHR31528">
    <property type="entry name" value="4-AMINO-5-HYDROXYMETHYL-2-METHYLPYRIMIDINE PHOSPHATE SYNTHASE THI11-RELATED"/>
    <property type="match status" value="1"/>
</dbReference>
<feature type="compositionally biased region" description="Acidic residues" evidence="1">
    <location>
        <begin position="43"/>
        <end position="67"/>
    </location>
</feature>
<comment type="caution">
    <text evidence="4">The sequence shown here is derived from an EMBL/GenBank/DDBJ whole genome shotgun (WGS) entry which is preliminary data.</text>
</comment>
<dbReference type="InterPro" id="IPR027939">
    <property type="entry name" value="NMT1/THI5"/>
</dbReference>
<sequence length="372" mass="40423">MKKRGKICAAALCAAMVMAAAGCGARSGETVAAGSAAGAENAVSEENETEVSEDSAAEEISQESGEEAPLEDVTVILDYVANTNHTGMYVALDKGYYEEQGLNVNIVEPTEGATATLVAVGKGDFGISYQEDVTIALASEDPLPIKAIATLIQHNTSGFVTYADKNITSPADFEGKTYAGWGGPGESAVLNAVMTQAGADFSKLNVITSDGAGFAALENQVDIMWFYEAWDNIQCELADFPINYMPLRELDERLDYYTPVIIASDETLEQNPEMVRRFLAATEQGYRYAMENPEEGAEILHKYAPDYSMELLSRSQAYLADKYMEDSDTWGTMKDSVWDNYTDFMVEYGVIDKDIPAADCYTNEFLPSADAQ</sequence>
<gene>
    <name evidence="4" type="ORF">IAA17_02665</name>
</gene>
<name>A0A9D2GGG0_9FIRM</name>
<keyword evidence="2" id="KW-0732">Signal</keyword>